<feature type="compositionally biased region" description="Pro residues" evidence="3">
    <location>
        <begin position="186"/>
        <end position="195"/>
    </location>
</feature>
<dbReference type="KEGG" id="naci:NUH88_12120"/>
<keyword evidence="5" id="KW-1185">Reference proteome</keyword>
<evidence type="ECO:0000313" key="4">
    <source>
        <dbReference type="EMBL" id="UUX48162.1"/>
    </source>
</evidence>
<dbReference type="InterPro" id="IPR036568">
    <property type="entry name" value="GGCT-like_sf"/>
</dbReference>
<accession>A0A9J7AMH6</accession>
<dbReference type="RefSeq" id="WP_257766670.1">
    <property type="nucleotide sequence ID" value="NZ_CP102480.1"/>
</dbReference>
<dbReference type="Proteomes" id="UP001060336">
    <property type="component" value="Chromosome"/>
</dbReference>
<dbReference type="AlphaFoldDB" id="A0A9J7AMH6"/>
<sequence length="208" mass="22514">MTSECGDLWVFGYGSLMWRPGFDYLERVPARLNGYHRDFCVWSHRYRGTPEKPGLVLGLDRGGSCRGIAYRVADGKKEEVLAYLHEREMITGVYAPRILPVAVPESGRQVAAQAYVVDRSHAQYAAGLTPEERAALILQGHGTAGPGRDYLANTVGHLAELGLTDRRLSHLLALVDGMLAGTLPVPVPPAGPPAHPANRPGARPDTAI</sequence>
<dbReference type="GO" id="GO:0006751">
    <property type="term" value="P:glutathione catabolic process"/>
    <property type="evidence" value="ECO:0007669"/>
    <property type="project" value="InterPro"/>
</dbReference>
<dbReference type="CDD" id="cd06661">
    <property type="entry name" value="GGCT_like"/>
    <property type="match status" value="1"/>
</dbReference>
<dbReference type="EMBL" id="CP102480">
    <property type="protein sequence ID" value="UUX48162.1"/>
    <property type="molecule type" value="Genomic_DNA"/>
</dbReference>
<organism evidence="4 5">
    <name type="scientific">Nisaea acidiphila</name>
    <dbReference type="NCBI Taxonomy" id="1862145"/>
    <lineage>
        <taxon>Bacteria</taxon>
        <taxon>Pseudomonadati</taxon>
        <taxon>Pseudomonadota</taxon>
        <taxon>Alphaproteobacteria</taxon>
        <taxon>Rhodospirillales</taxon>
        <taxon>Thalassobaculaceae</taxon>
        <taxon>Nisaea</taxon>
    </lineage>
</organism>
<dbReference type="PANTHER" id="PTHR12192">
    <property type="entry name" value="CATION TRANSPORT PROTEIN CHAC-RELATED"/>
    <property type="match status" value="1"/>
</dbReference>
<dbReference type="GO" id="GO:0061928">
    <property type="term" value="F:glutathione specific gamma-glutamylcyclotransferase activity"/>
    <property type="evidence" value="ECO:0007669"/>
    <property type="project" value="UniProtKB-EC"/>
</dbReference>
<name>A0A9J7AMH6_9PROT</name>
<dbReference type="InterPro" id="IPR006840">
    <property type="entry name" value="ChaC"/>
</dbReference>
<feature type="region of interest" description="Disordered" evidence="3">
    <location>
        <begin position="186"/>
        <end position="208"/>
    </location>
</feature>
<feature type="compositionally biased region" description="Low complexity" evidence="3">
    <location>
        <begin position="196"/>
        <end position="208"/>
    </location>
</feature>
<evidence type="ECO:0000256" key="1">
    <source>
        <dbReference type="ARBA" id="ARBA00012344"/>
    </source>
</evidence>
<dbReference type="SUPFAM" id="SSF110857">
    <property type="entry name" value="Gamma-glutamyl cyclotransferase-like"/>
    <property type="match status" value="1"/>
</dbReference>
<evidence type="ECO:0000256" key="2">
    <source>
        <dbReference type="ARBA" id="ARBA00023239"/>
    </source>
</evidence>
<gene>
    <name evidence="4" type="ORF">NUH88_12120</name>
</gene>
<dbReference type="PANTHER" id="PTHR12192:SF2">
    <property type="entry name" value="GLUTATHIONE-SPECIFIC GAMMA-GLUTAMYLCYCLOTRANSFERASE 2"/>
    <property type="match status" value="1"/>
</dbReference>
<evidence type="ECO:0000256" key="3">
    <source>
        <dbReference type="SAM" id="MobiDB-lite"/>
    </source>
</evidence>
<protein>
    <recommendedName>
        <fullName evidence="1">glutathione-specific gamma-glutamylcyclotransferase</fullName>
        <ecNumber evidence="1">4.3.2.7</ecNumber>
    </recommendedName>
</protein>
<dbReference type="Pfam" id="PF04752">
    <property type="entry name" value="ChaC"/>
    <property type="match status" value="1"/>
</dbReference>
<dbReference type="GO" id="GO:0005737">
    <property type="term" value="C:cytoplasm"/>
    <property type="evidence" value="ECO:0007669"/>
    <property type="project" value="TreeGrafter"/>
</dbReference>
<evidence type="ECO:0000313" key="5">
    <source>
        <dbReference type="Proteomes" id="UP001060336"/>
    </source>
</evidence>
<proteinExistence type="predicted"/>
<dbReference type="Gene3D" id="3.10.490.10">
    <property type="entry name" value="Gamma-glutamyl cyclotransferase-like"/>
    <property type="match status" value="1"/>
</dbReference>
<reference evidence="4" key="1">
    <citation type="submission" date="2022-08" db="EMBL/GenBank/DDBJ databases">
        <title>Nisaea acidiphila sp. nov., isolated from a marine algal debris and emended description of the genus Nisaea Urios et al. 2008.</title>
        <authorList>
            <person name="Kwon K."/>
        </authorList>
    </citation>
    <scope>NUCLEOTIDE SEQUENCE</scope>
    <source>
        <strain evidence="4">MEBiC11861</strain>
    </source>
</reference>
<dbReference type="InterPro" id="IPR013024">
    <property type="entry name" value="GGCT-like"/>
</dbReference>
<dbReference type="EC" id="4.3.2.7" evidence="1"/>
<keyword evidence="2" id="KW-0456">Lyase</keyword>